<evidence type="ECO:0000256" key="7">
    <source>
        <dbReference type="ARBA" id="ARBA00023136"/>
    </source>
</evidence>
<reference evidence="10" key="1">
    <citation type="submission" date="2021-12" db="EMBL/GenBank/DDBJ databases">
        <authorList>
            <person name="King R."/>
        </authorList>
    </citation>
    <scope>NUCLEOTIDE SEQUENCE</scope>
</reference>
<dbReference type="Gene3D" id="1.20.1250.20">
    <property type="entry name" value="MFS general substrate transporter like domains"/>
    <property type="match status" value="1"/>
</dbReference>
<proteinExistence type="predicted"/>
<evidence type="ECO:0000256" key="4">
    <source>
        <dbReference type="ARBA" id="ARBA00022597"/>
    </source>
</evidence>
<feature type="transmembrane region" description="Helical" evidence="8">
    <location>
        <begin position="55"/>
        <end position="76"/>
    </location>
</feature>
<feature type="transmembrane region" description="Helical" evidence="8">
    <location>
        <begin position="418"/>
        <end position="440"/>
    </location>
</feature>
<dbReference type="GO" id="GO:0022857">
    <property type="term" value="F:transmembrane transporter activity"/>
    <property type="evidence" value="ECO:0007669"/>
    <property type="project" value="InterPro"/>
</dbReference>
<keyword evidence="11" id="KW-1185">Reference proteome</keyword>
<comment type="subcellular location">
    <subcellularLocation>
        <location evidence="1">Cell membrane</location>
        <topology evidence="1">Multi-pass membrane protein</topology>
    </subcellularLocation>
</comment>
<keyword evidence="4" id="KW-0762">Sugar transport</keyword>
<dbReference type="PANTHER" id="PTHR48021">
    <property type="match status" value="1"/>
</dbReference>
<feature type="transmembrane region" description="Helical" evidence="8">
    <location>
        <begin position="262"/>
        <end position="282"/>
    </location>
</feature>
<feature type="transmembrane region" description="Helical" evidence="8">
    <location>
        <begin position="107"/>
        <end position="129"/>
    </location>
</feature>
<feature type="transmembrane region" description="Helical" evidence="8">
    <location>
        <begin position="294"/>
        <end position="312"/>
    </location>
</feature>
<feature type="transmembrane region" description="Helical" evidence="8">
    <location>
        <begin position="12"/>
        <end position="35"/>
    </location>
</feature>
<feature type="transmembrane region" description="Helical" evidence="8">
    <location>
        <begin position="359"/>
        <end position="378"/>
    </location>
</feature>
<organism evidence="10 11">
    <name type="scientific">Bemisia tabaci</name>
    <name type="common">Sweetpotato whitefly</name>
    <name type="synonym">Aleurodes tabaci</name>
    <dbReference type="NCBI Taxonomy" id="7038"/>
    <lineage>
        <taxon>Eukaryota</taxon>
        <taxon>Metazoa</taxon>
        <taxon>Ecdysozoa</taxon>
        <taxon>Arthropoda</taxon>
        <taxon>Hexapoda</taxon>
        <taxon>Insecta</taxon>
        <taxon>Pterygota</taxon>
        <taxon>Neoptera</taxon>
        <taxon>Paraneoptera</taxon>
        <taxon>Hemiptera</taxon>
        <taxon>Sternorrhyncha</taxon>
        <taxon>Aleyrodoidea</taxon>
        <taxon>Aleyrodidae</taxon>
        <taxon>Aleyrodinae</taxon>
        <taxon>Bemisia</taxon>
    </lineage>
</organism>
<evidence type="ECO:0000256" key="5">
    <source>
        <dbReference type="ARBA" id="ARBA00022692"/>
    </source>
</evidence>
<dbReference type="FunFam" id="1.20.1250.20:FF:000218">
    <property type="entry name" value="facilitated trehalose transporter Tret1"/>
    <property type="match status" value="1"/>
</dbReference>
<keyword evidence="7 8" id="KW-0472">Membrane</keyword>
<feature type="transmembrane region" description="Helical" evidence="8">
    <location>
        <begin position="83"/>
        <end position="101"/>
    </location>
</feature>
<keyword evidence="6 8" id="KW-1133">Transmembrane helix</keyword>
<gene>
    <name evidence="10" type="ORF">BEMITA_LOCUS10756</name>
</gene>
<accession>A0A9P0AID5</accession>
<dbReference type="EMBL" id="OU963867">
    <property type="protein sequence ID" value="CAH0392212.1"/>
    <property type="molecule type" value="Genomic_DNA"/>
</dbReference>
<dbReference type="InterPro" id="IPR005829">
    <property type="entry name" value="Sugar_transporter_CS"/>
</dbReference>
<evidence type="ECO:0000256" key="1">
    <source>
        <dbReference type="ARBA" id="ARBA00004651"/>
    </source>
</evidence>
<dbReference type="InterPro" id="IPR036259">
    <property type="entry name" value="MFS_trans_sf"/>
</dbReference>
<keyword evidence="2" id="KW-0813">Transport</keyword>
<evidence type="ECO:0000256" key="2">
    <source>
        <dbReference type="ARBA" id="ARBA00022448"/>
    </source>
</evidence>
<dbReference type="AlphaFoldDB" id="A0A9P0AID5"/>
<keyword evidence="5 8" id="KW-0812">Transmembrane</keyword>
<evidence type="ECO:0000259" key="9">
    <source>
        <dbReference type="PROSITE" id="PS50850"/>
    </source>
</evidence>
<dbReference type="Pfam" id="PF00083">
    <property type="entry name" value="Sugar_tr"/>
    <property type="match status" value="1"/>
</dbReference>
<feature type="transmembrane region" description="Helical" evidence="8">
    <location>
        <begin position="319"/>
        <end position="339"/>
    </location>
</feature>
<feature type="transmembrane region" description="Helical" evidence="8">
    <location>
        <begin position="390"/>
        <end position="412"/>
    </location>
</feature>
<dbReference type="InterPro" id="IPR050549">
    <property type="entry name" value="MFS_Trehalose_Transporter"/>
</dbReference>
<dbReference type="PROSITE" id="PS50850">
    <property type="entry name" value="MFS"/>
    <property type="match status" value="1"/>
</dbReference>
<dbReference type="SUPFAM" id="SSF103473">
    <property type="entry name" value="MFS general substrate transporter"/>
    <property type="match status" value="1"/>
</dbReference>
<sequence length="469" mass="50653">MLTLTFSGTQRQLLAAFISTISLFMLGSMMGWPAPTLKLLREPDSPLHLTPSEEAWVVNALYFTTILSPLPSGALMNAIGRKATMLALCVFPAASWALIYFGRTASVLLAARVLAGFWVGGCQTIMPIYIGEIAEPRVRGIAGTSIMVNAFMGTIFVFIVGPYVSVPTMAVMNGVIPPVFFLLFSLCPESPYYYVMRGRHADAARTLAWLRGGAPIESELTSIQTSIEREAKAGQGYFKKMLSLFTVPANRKAFFVVEVMNFLQRFSGFSCLSAFSTVILPAHAGPLTADQCTLLLGAAWLISSLCCSALIDRLGRKPLLYFSSLGILVSMLPTAVWYYLDRETSTDVREVEWVPFAGFLLFGLTFSAGLGSIGPAITGEMFPSHLKGQASALTTITAAASSSLSIALFSALDARVGMYANFLIFAAVGPVSGVFTYFCVIETKGKSLQMIQAELNGEKVEKPEKNGKI</sequence>
<evidence type="ECO:0000313" key="11">
    <source>
        <dbReference type="Proteomes" id="UP001152759"/>
    </source>
</evidence>
<feature type="transmembrane region" description="Helical" evidence="8">
    <location>
        <begin position="175"/>
        <end position="195"/>
    </location>
</feature>
<feature type="domain" description="Major facilitator superfamily (MFS) profile" evidence="9">
    <location>
        <begin position="8"/>
        <end position="444"/>
    </location>
</feature>
<name>A0A9P0AID5_BEMTA</name>
<dbReference type="InterPro" id="IPR005828">
    <property type="entry name" value="MFS_sugar_transport-like"/>
</dbReference>
<evidence type="ECO:0000256" key="8">
    <source>
        <dbReference type="SAM" id="Phobius"/>
    </source>
</evidence>
<feature type="transmembrane region" description="Helical" evidence="8">
    <location>
        <begin position="141"/>
        <end position="163"/>
    </location>
</feature>
<evidence type="ECO:0000256" key="6">
    <source>
        <dbReference type="ARBA" id="ARBA00022989"/>
    </source>
</evidence>
<dbReference type="InterPro" id="IPR020846">
    <property type="entry name" value="MFS_dom"/>
</dbReference>
<evidence type="ECO:0000256" key="3">
    <source>
        <dbReference type="ARBA" id="ARBA00022475"/>
    </source>
</evidence>
<dbReference type="GO" id="GO:0005886">
    <property type="term" value="C:plasma membrane"/>
    <property type="evidence" value="ECO:0007669"/>
    <property type="project" value="UniProtKB-SubCell"/>
</dbReference>
<keyword evidence="3" id="KW-1003">Cell membrane</keyword>
<dbReference type="KEGG" id="btab:109036938"/>
<protein>
    <recommendedName>
        <fullName evidence="9">Major facilitator superfamily (MFS) profile domain-containing protein</fullName>
    </recommendedName>
</protein>
<dbReference type="PROSITE" id="PS00217">
    <property type="entry name" value="SUGAR_TRANSPORT_2"/>
    <property type="match status" value="1"/>
</dbReference>
<dbReference type="Proteomes" id="UP001152759">
    <property type="component" value="Chromosome 6"/>
</dbReference>
<evidence type="ECO:0000313" key="10">
    <source>
        <dbReference type="EMBL" id="CAH0392212.1"/>
    </source>
</evidence>
<dbReference type="PANTHER" id="PTHR48021:SF46">
    <property type="entry name" value="MAJOR FACILITATOR SUPERFAMILY (MFS) PROFILE DOMAIN-CONTAINING PROTEIN"/>
    <property type="match status" value="1"/>
</dbReference>